<evidence type="ECO:0000256" key="2">
    <source>
        <dbReference type="PROSITE-ProRule" id="PRU00317"/>
    </source>
</evidence>
<proteinExistence type="predicted"/>
<dbReference type="Proteomes" id="UP000678393">
    <property type="component" value="Unassembled WGS sequence"/>
</dbReference>
<organism evidence="4 5">
    <name type="scientific">Candidula unifasciata</name>
    <dbReference type="NCBI Taxonomy" id="100452"/>
    <lineage>
        <taxon>Eukaryota</taxon>
        <taxon>Metazoa</taxon>
        <taxon>Spiralia</taxon>
        <taxon>Lophotrochozoa</taxon>
        <taxon>Mollusca</taxon>
        <taxon>Gastropoda</taxon>
        <taxon>Heterobranchia</taxon>
        <taxon>Euthyneura</taxon>
        <taxon>Panpulmonata</taxon>
        <taxon>Eupulmonata</taxon>
        <taxon>Stylommatophora</taxon>
        <taxon>Helicina</taxon>
        <taxon>Helicoidea</taxon>
        <taxon>Geomitridae</taxon>
        <taxon>Candidula</taxon>
    </lineage>
</organism>
<dbReference type="Gene3D" id="1.25.10.10">
    <property type="entry name" value="Leucine-rich Repeat Variant"/>
    <property type="match status" value="2"/>
</dbReference>
<evidence type="ECO:0000256" key="3">
    <source>
        <dbReference type="SAM" id="MobiDB-lite"/>
    </source>
</evidence>
<dbReference type="GO" id="GO:0000472">
    <property type="term" value="P:endonucleolytic cleavage to generate mature 5'-end of SSU-rRNA from (SSU-rRNA, 5.8S rRNA, LSU-rRNA)"/>
    <property type="evidence" value="ECO:0007669"/>
    <property type="project" value="TreeGrafter"/>
</dbReference>
<dbReference type="SMART" id="SM00025">
    <property type="entry name" value="Pumilio"/>
    <property type="match status" value="7"/>
</dbReference>
<gene>
    <name evidence="4" type="ORF">CUNI_LOCUS3206</name>
</gene>
<dbReference type="InterPro" id="IPR011989">
    <property type="entry name" value="ARM-like"/>
</dbReference>
<feature type="repeat" description="Pumilio" evidence="2">
    <location>
        <begin position="331"/>
        <end position="368"/>
    </location>
</feature>
<dbReference type="InterPro" id="IPR040000">
    <property type="entry name" value="NOP9"/>
</dbReference>
<feature type="compositionally biased region" description="Basic residues" evidence="3">
    <location>
        <begin position="609"/>
        <end position="618"/>
    </location>
</feature>
<keyword evidence="5" id="KW-1185">Reference proteome</keyword>
<accession>A0A8S3YMQ6</accession>
<dbReference type="GO" id="GO:0000480">
    <property type="term" value="P:endonucleolytic cleavage in 5'-ETS of tricistronic rRNA transcript (SSU-rRNA, 5.8S rRNA, LSU-rRNA)"/>
    <property type="evidence" value="ECO:0007669"/>
    <property type="project" value="TreeGrafter"/>
</dbReference>
<feature type="compositionally biased region" description="Basic and acidic residues" evidence="3">
    <location>
        <begin position="635"/>
        <end position="649"/>
    </location>
</feature>
<comment type="caution">
    <text evidence="4">The sequence shown here is derived from an EMBL/GenBank/DDBJ whole genome shotgun (WGS) entry which is preliminary data.</text>
</comment>
<evidence type="ECO:0000313" key="5">
    <source>
        <dbReference type="Proteomes" id="UP000678393"/>
    </source>
</evidence>
<dbReference type="PANTHER" id="PTHR13102:SF0">
    <property type="entry name" value="NUCLEOLAR PROTEIN 9"/>
    <property type="match status" value="1"/>
</dbReference>
<name>A0A8S3YMQ6_9EUPU</name>
<dbReference type="GO" id="GO:0003723">
    <property type="term" value="F:RNA binding"/>
    <property type="evidence" value="ECO:0007669"/>
    <property type="project" value="InterPro"/>
</dbReference>
<dbReference type="InterPro" id="IPR016024">
    <property type="entry name" value="ARM-type_fold"/>
</dbReference>
<evidence type="ECO:0000256" key="1">
    <source>
        <dbReference type="ARBA" id="ARBA00022737"/>
    </source>
</evidence>
<dbReference type="InterPro" id="IPR001313">
    <property type="entry name" value="Pumilio_RNA-bd_rpt"/>
</dbReference>
<feature type="region of interest" description="Disordered" evidence="3">
    <location>
        <begin position="1"/>
        <end position="30"/>
    </location>
</feature>
<dbReference type="GO" id="GO:0030686">
    <property type="term" value="C:90S preribosome"/>
    <property type="evidence" value="ECO:0007669"/>
    <property type="project" value="TreeGrafter"/>
</dbReference>
<dbReference type="SUPFAM" id="SSF48371">
    <property type="entry name" value="ARM repeat"/>
    <property type="match status" value="2"/>
</dbReference>
<evidence type="ECO:0008006" key="6">
    <source>
        <dbReference type="Google" id="ProtNLM"/>
    </source>
</evidence>
<dbReference type="GO" id="GO:0000447">
    <property type="term" value="P:endonucleolytic cleavage in ITS1 to separate SSU-rRNA from 5.8S rRNA and LSU-rRNA from tricistronic rRNA transcript (SSU-rRNA, 5.8S rRNA, LSU-rRNA)"/>
    <property type="evidence" value="ECO:0007669"/>
    <property type="project" value="TreeGrafter"/>
</dbReference>
<dbReference type="AlphaFoldDB" id="A0A8S3YMQ6"/>
<evidence type="ECO:0000313" key="4">
    <source>
        <dbReference type="EMBL" id="CAG5117648.1"/>
    </source>
</evidence>
<dbReference type="OrthoDB" id="9987665at2759"/>
<dbReference type="EMBL" id="CAJHNH020000434">
    <property type="protein sequence ID" value="CAG5117648.1"/>
    <property type="molecule type" value="Genomic_DNA"/>
</dbReference>
<dbReference type="PANTHER" id="PTHR13102">
    <property type="entry name" value="NUCLEOLAR PROTEIN 9"/>
    <property type="match status" value="1"/>
</dbReference>
<dbReference type="GO" id="GO:0005730">
    <property type="term" value="C:nucleolus"/>
    <property type="evidence" value="ECO:0007669"/>
    <property type="project" value="TreeGrafter"/>
</dbReference>
<dbReference type="GO" id="GO:0000056">
    <property type="term" value="P:ribosomal small subunit export from nucleus"/>
    <property type="evidence" value="ECO:0007669"/>
    <property type="project" value="TreeGrafter"/>
</dbReference>
<dbReference type="PROSITE" id="PS50302">
    <property type="entry name" value="PUM"/>
    <property type="match status" value="1"/>
</dbReference>
<dbReference type="Pfam" id="PF22493">
    <property type="entry name" value="PUF_NOP9"/>
    <property type="match status" value="1"/>
</dbReference>
<keyword evidence="1" id="KW-0677">Repeat</keyword>
<feature type="region of interest" description="Disordered" evidence="3">
    <location>
        <begin position="607"/>
        <end position="649"/>
    </location>
</feature>
<feature type="compositionally biased region" description="Basic and acidic residues" evidence="3">
    <location>
        <begin position="13"/>
        <end position="28"/>
    </location>
</feature>
<protein>
    <recommendedName>
        <fullName evidence="6">Nucleolar protein 9</fullName>
    </recommendedName>
</protein>
<sequence>MSAKGKRFQQRPGKRDFSRRDDNDDGSKTKIGLLSDNVMSYYRNVSTSLETGFEDDDPTVKDNFLNNVYNTLKDEGVQVSQNQTVSRILEVLFSHSKPHHMRELFCNFSENLTVVTFDRFASHVFQALILHLPAIYEDKSATGSTDSYKTSSVHASVQQLCTFTESHLRDIMTHTYASHILRSLLEALGGVKVREEVVRSRISRVHCKEKANNQMDLSCKSLSRDFKQSFGALREKIVHLCNFEDHLSDPSYCPVLQTLLLILHKTSPEEYRSLVKLILDKSCVSPNHEEADVNDVSKRLPLIVQNEVGSYLIELIISLAAADELRELYEQIFKGKLIYFAVHPIANYVLQKFLSMVVDPDMMKELLTDITGYLEDILAVNHLGIITKLAQACRNTQTGQEELIKALLTAFHCQEPVEKQTKIVPLIASLQTFETFFGEEEASSESPGHLLKTVNIHGSLLLQELLQFVKPKLVVTSLLSLSPAELMGLCCDKCGSHIVDTFFRSEMVLDTHKFAFLKRLEGLYVNIACNRNGSRCLESIWKGSSLKAKTLMAEELSKHQDRIESDQWGHFLYRNFALLKFSQRRKEWIEIQGVSTKKQQLLNDILQGKGRKKNKKKQSKETTQINEAVAELSVPEDRKDSANTDMPKT</sequence>
<reference evidence="4" key="1">
    <citation type="submission" date="2021-04" db="EMBL/GenBank/DDBJ databases">
        <authorList>
            <consortium name="Molecular Ecology Group"/>
        </authorList>
    </citation>
    <scope>NUCLEOTIDE SEQUENCE</scope>
</reference>
<dbReference type="GO" id="GO:0030688">
    <property type="term" value="C:preribosome, small subunit precursor"/>
    <property type="evidence" value="ECO:0007669"/>
    <property type="project" value="TreeGrafter"/>
</dbReference>